<reference evidence="2 3" key="1">
    <citation type="submission" date="2022-11" db="EMBL/GenBank/DDBJ databases">
        <title>Minimal conservation of predation-associated metabolite biosynthetic gene clusters underscores biosynthetic potential of Myxococcota including descriptions for ten novel species: Archangium lansinium sp. nov., Myxococcus landrumus sp. nov., Nannocystis bai.</title>
        <authorList>
            <person name="Ahearne A."/>
            <person name="Stevens C."/>
            <person name="Dowd S."/>
        </authorList>
    </citation>
    <scope>NUCLEOTIDE SEQUENCE [LARGE SCALE GENOMIC DNA]</scope>
    <source>
        <strain evidence="2 3">NCWAL01</strain>
    </source>
</reference>
<comment type="caution">
    <text evidence="2">The sequence shown here is derived from an EMBL/GenBank/DDBJ whole genome shotgun (WGS) entry which is preliminary data.</text>
</comment>
<name>A0ABT5DLP7_9BACT</name>
<evidence type="ECO:0000313" key="2">
    <source>
        <dbReference type="EMBL" id="MDC0714065.1"/>
    </source>
</evidence>
<evidence type="ECO:0008006" key="4">
    <source>
        <dbReference type="Google" id="ProtNLM"/>
    </source>
</evidence>
<evidence type="ECO:0000313" key="3">
    <source>
        <dbReference type="Proteomes" id="UP001221838"/>
    </source>
</evidence>
<proteinExistence type="predicted"/>
<sequence length="389" mass="42585">MSEALSRYQERRHQLAGASQSVGSTLESVGDILRRSTRLGGEGVKPALLALSRPQLEAWLSGLKPGELRSTLLRAAEEAIEVALGEGGEEAELWRASAMEGLNARDRAASAVRALKEWEALHGELQGEAAQLKAGFLQALGNIDTALLPRARWFIPLNPYRREERDLLDPSERDRAWWFSARVHCDDLVASWTVPSASNSPHLKSCSECREDLEEAAAIDSPPLQHLSADELWRFDMGMLSPAERARVDAHSSKCSECAQALFALEEGDAAVEEALGQEAGAPAARTSRASQAPRSGARSPEQREVLEERREFRVFLVRERQRVRLLVSPLEGRTLTAAVFLTPGKPSLKPIPGPEGLSFELGDDTGGRRSAHLSVQAGGEKLERDFSF</sequence>
<organism evidence="2 3">
    <name type="scientific">Stigmatella ashevillensis</name>
    <dbReference type="NCBI Taxonomy" id="2995309"/>
    <lineage>
        <taxon>Bacteria</taxon>
        <taxon>Pseudomonadati</taxon>
        <taxon>Myxococcota</taxon>
        <taxon>Myxococcia</taxon>
        <taxon>Myxococcales</taxon>
        <taxon>Cystobacterineae</taxon>
        <taxon>Archangiaceae</taxon>
        <taxon>Stigmatella</taxon>
    </lineage>
</organism>
<dbReference type="RefSeq" id="WP_272144582.1">
    <property type="nucleotide sequence ID" value="NZ_JAQNDM010000002.1"/>
</dbReference>
<feature type="region of interest" description="Disordered" evidence="1">
    <location>
        <begin position="278"/>
        <end position="304"/>
    </location>
</feature>
<dbReference type="EMBL" id="JAQNDM010000002">
    <property type="protein sequence ID" value="MDC0714065.1"/>
    <property type="molecule type" value="Genomic_DNA"/>
</dbReference>
<dbReference type="Proteomes" id="UP001221838">
    <property type="component" value="Unassembled WGS sequence"/>
</dbReference>
<feature type="region of interest" description="Disordered" evidence="1">
    <location>
        <begin position="348"/>
        <end position="389"/>
    </location>
</feature>
<protein>
    <recommendedName>
        <fullName evidence="4">Zinc-finger</fullName>
    </recommendedName>
</protein>
<evidence type="ECO:0000256" key="1">
    <source>
        <dbReference type="SAM" id="MobiDB-lite"/>
    </source>
</evidence>
<keyword evidence="3" id="KW-1185">Reference proteome</keyword>
<accession>A0ABT5DLP7</accession>
<gene>
    <name evidence="2" type="ORF">POL68_36710</name>
</gene>